<dbReference type="AlphaFoldDB" id="A0A199XQL5"/>
<dbReference type="Pfam" id="PF13715">
    <property type="entry name" value="CarbopepD_reg_2"/>
    <property type="match status" value="1"/>
</dbReference>
<dbReference type="PATRIC" id="fig|29536.5.peg.1986"/>
<sequence>MGSKYTLMKQLSWLLLLFTFSLHAQFQWNGLVKDTKTNQPLPFASISSNTGVQTISDVDGKFQLLSPNPISDFTVSYLGYTPIQQIIKPHKTFYVVALQEKSNDLNEVLIPKENEALQIIRKAIATKSVNNPQQKNNSFSFKSYNKLLVTANPDSINGKIDSVFVDKTFGRKLVKIDSSNYKFKEIISKQHLFQTEKVSLFQYQNAHLKEVILGTKMAGFKQPIYEIIAFNLQSFSIYEPKYELFETKYNSPIADDAPEHYNYKLLDTVAIDGRTTYMIYFKNKKKKNAAGLEGVLYIDTNSYAIAKAIMRIKGVLDISGTHEYVYLPKEKIWFPSAKTFQIVKGKNDDDIKILGGTIQFDGDIEQEFKPRKKEATDISYLISKSYNFDIEYNTAVKIKQPMMTIEIQEDAINQTEAFWEAYRKEKLDLRSLKTYAAVDSISIKNRIESKLLFGRKIINGYLPISVIDFDLRKFMTYNNYEGFRLGVGGITNDRFSKKWKIEGYSAYGTKDGTFKYSLGIGTRINKFSNTWWGVSFTDDVREIASTIWTVDRRAFKIYDPRPINISTFYNYQTWKTTVETKFIPKTESIWEVSNTFVEPKFNYAYNLGGKLFTRYNLTTAMVSLRWNPFSDYMQTPTGRIETEKRYPKFTFQFTKSLPNVGNNDFEFSKIDFRTEYQKNYLNGQKTSLLFEAGYTIGDLPLTHLYNTSPNNLNKETIIQRVTFAGKNSFETMFFNEFFSSKFAYFQFKHSFNRIHLLKKVKPNLVVVSRMGWGDMEKPEQHVGINYKTLRDGYFESGIELNQIYNGIGLSGFYRYGPNQLAKFQDNIAVKISFILNLGF</sequence>
<protein>
    <recommendedName>
        <fullName evidence="4">CarboxypepD_reg-like domain-containing protein</fullName>
    </recommendedName>
</protein>
<dbReference type="SUPFAM" id="SSF49464">
    <property type="entry name" value="Carboxypeptidase regulatory domain-like"/>
    <property type="match status" value="1"/>
</dbReference>
<dbReference type="Pfam" id="PF18939">
    <property type="entry name" value="DUF5686"/>
    <property type="match status" value="1"/>
</dbReference>
<comment type="caution">
    <text evidence="2">The sequence shown here is derived from an EMBL/GenBank/DDBJ whole genome shotgun (WGS) entry which is preliminary data.</text>
</comment>
<proteinExistence type="predicted"/>
<reference evidence="2 3" key="1">
    <citation type="submission" date="2016-06" db="EMBL/GenBank/DDBJ databases">
        <title>Draft genome sequence of Flavobacterium succinicans strain DD5b.</title>
        <authorList>
            <person name="Poehlein A."/>
            <person name="Daniel R."/>
            <person name="Simeonova D.D."/>
        </authorList>
    </citation>
    <scope>NUCLEOTIDE SEQUENCE [LARGE SCALE GENOMIC DNA]</scope>
    <source>
        <strain evidence="2 3">DD5b</strain>
    </source>
</reference>
<dbReference type="EMBL" id="JMTM01000053">
    <property type="protein sequence ID" value="OAZ03619.1"/>
    <property type="molecule type" value="Genomic_DNA"/>
</dbReference>
<dbReference type="InterPro" id="IPR008969">
    <property type="entry name" value="CarboxyPept-like_regulatory"/>
</dbReference>
<evidence type="ECO:0000313" key="3">
    <source>
        <dbReference type="Proteomes" id="UP000093807"/>
    </source>
</evidence>
<accession>A0A199XQL5</accession>
<name>A0A199XQL5_9FLAO</name>
<evidence type="ECO:0008006" key="4">
    <source>
        <dbReference type="Google" id="ProtNLM"/>
    </source>
</evidence>
<keyword evidence="1" id="KW-0732">Signal</keyword>
<feature type="chain" id="PRO_5008286801" description="CarboxypepD_reg-like domain-containing protein" evidence="1">
    <location>
        <begin position="25"/>
        <end position="839"/>
    </location>
</feature>
<gene>
    <name evidence="2" type="ORF">FLB_18950</name>
</gene>
<feature type="signal peptide" evidence="1">
    <location>
        <begin position="1"/>
        <end position="24"/>
    </location>
</feature>
<evidence type="ECO:0000256" key="1">
    <source>
        <dbReference type="SAM" id="SignalP"/>
    </source>
</evidence>
<organism evidence="2 3">
    <name type="scientific">Flavobacterium succinicans</name>
    <dbReference type="NCBI Taxonomy" id="29536"/>
    <lineage>
        <taxon>Bacteria</taxon>
        <taxon>Pseudomonadati</taxon>
        <taxon>Bacteroidota</taxon>
        <taxon>Flavobacteriia</taxon>
        <taxon>Flavobacteriales</taxon>
        <taxon>Flavobacteriaceae</taxon>
        <taxon>Flavobacterium</taxon>
    </lineage>
</organism>
<dbReference type="InterPro" id="IPR043741">
    <property type="entry name" value="DUF5686"/>
</dbReference>
<dbReference type="Proteomes" id="UP000093807">
    <property type="component" value="Unassembled WGS sequence"/>
</dbReference>
<evidence type="ECO:0000313" key="2">
    <source>
        <dbReference type="EMBL" id="OAZ03619.1"/>
    </source>
</evidence>
<keyword evidence="3" id="KW-1185">Reference proteome</keyword>